<protein>
    <submittedName>
        <fullName evidence="2">Uncharacterized protein</fullName>
    </submittedName>
</protein>
<accession>A0A1D2M337</accession>
<evidence type="ECO:0000313" key="2">
    <source>
        <dbReference type="EMBL" id="ODM87379.1"/>
    </source>
</evidence>
<comment type="caution">
    <text evidence="2">The sequence shown here is derived from an EMBL/GenBank/DDBJ whole genome shotgun (WGS) entry which is preliminary data.</text>
</comment>
<feature type="region of interest" description="Disordered" evidence="1">
    <location>
        <begin position="54"/>
        <end position="78"/>
    </location>
</feature>
<dbReference type="AlphaFoldDB" id="A0A1D2M337"/>
<evidence type="ECO:0000256" key="1">
    <source>
        <dbReference type="SAM" id="MobiDB-lite"/>
    </source>
</evidence>
<proteinExistence type="predicted"/>
<organism evidence="2 3">
    <name type="scientific">Orchesella cincta</name>
    <name type="common">Springtail</name>
    <name type="synonym">Podura cincta</name>
    <dbReference type="NCBI Taxonomy" id="48709"/>
    <lineage>
        <taxon>Eukaryota</taxon>
        <taxon>Metazoa</taxon>
        <taxon>Ecdysozoa</taxon>
        <taxon>Arthropoda</taxon>
        <taxon>Hexapoda</taxon>
        <taxon>Collembola</taxon>
        <taxon>Entomobryomorpha</taxon>
        <taxon>Entomobryoidea</taxon>
        <taxon>Orchesellidae</taxon>
        <taxon>Orchesellinae</taxon>
        <taxon>Orchesella</taxon>
    </lineage>
</organism>
<dbReference type="Proteomes" id="UP000094527">
    <property type="component" value="Unassembled WGS sequence"/>
</dbReference>
<evidence type="ECO:0000313" key="3">
    <source>
        <dbReference type="Proteomes" id="UP000094527"/>
    </source>
</evidence>
<feature type="non-terminal residue" evidence="2">
    <location>
        <position position="1"/>
    </location>
</feature>
<keyword evidence="3" id="KW-1185">Reference proteome</keyword>
<sequence>TQGQLGVVYSPFVKPEDSPTSESYTLEDVKVMMDLVKDDNYKFVATYGSPKLNQQVSQLQRRPHSFSSCGNQQKAQVP</sequence>
<dbReference type="EMBL" id="LJIJ01005456">
    <property type="protein sequence ID" value="ODM87379.1"/>
    <property type="molecule type" value="Genomic_DNA"/>
</dbReference>
<gene>
    <name evidence="2" type="ORF">Ocin01_19305</name>
</gene>
<reference evidence="2 3" key="1">
    <citation type="journal article" date="2016" name="Genome Biol. Evol.">
        <title>Gene Family Evolution Reflects Adaptation to Soil Environmental Stressors in the Genome of the Collembolan Orchesella cincta.</title>
        <authorList>
            <person name="Faddeeva-Vakhrusheva A."/>
            <person name="Derks M.F."/>
            <person name="Anvar S.Y."/>
            <person name="Agamennone V."/>
            <person name="Suring W."/>
            <person name="Smit S."/>
            <person name="van Straalen N.M."/>
            <person name="Roelofs D."/>
        </authorList>
    </citation>
    <scope>NUCLEOTIDE SEQUENCE [LARGE SCALE GENOMIC DNA]</scope>
    <source>
        <tissue evidence="2">Mixed pool</tissue>
    </source>
</reference>
<name>A0A1D2M337_ORCCI</name>